<evidence type="ECO:0000313" key="2">
    <source>
        <dbReference type="EMBL" id="KAJ1104950.1"/>
    </source>
</evidence>
<feature type="non-terminal residue" evidence="2">
    <location>
        <position position="175"/>
    </location>
</feature>
<dbReference type="AlphaFoldDB" id="A0AAV7MQA1"/>
<feature type="non-terminal residue" evidence="2">
    <location>
        <position position="1"/>
    </location>
</feature>
<feature type="compositionally biased region" description="Polar residues" evidence="1">
    <location>
        <begin position="129"/>
        <end position="146"/>
    </location>
</feature>
<comment type="caution">
    <text evidence="2">The sequence shown here is derived from an EMBL/GenBank/DDBJ whole genome shotgun (WGS) entry which is preliminary data.</text>
</comment>
<dbReference type="Proteomes" id="UP001066276">
    <property type="component" value="Chromosome 9"/>
</dbReference>
<dbReference type="EMBL" id="JANPWB010000013">
    <property type="protein sequence ID" value="KAJ1104950.1"/>
    <property type="molecule type" value="Genomic_DNA"/>
</dbReference>
<name>A0AAV7MQA1_PLEWA</name>
<keyword evidence="3" id="KW-1185">Reference proteome</keyword>
<gene>
    <name evidence="2" type="ORF">NDU88_002358</name>
</gene>
<protein>
    <submittedName>
        <fullName evidence="2">Uncharacterized protein</fullName>
    </submittedName>
</protein>
<evidence type="ECO:0000256" key="1">
    <source>
        <dbReference type="SAM" id="MobiDB-lite"/>
    </source>
</evidence>
<proteinExistence type="predicted"/>
<reference evidence="2" key="1">
    <citation type="journal article" date="2022" name="bioRxiv">
        <title>Sequencing and chromosome-scale assembly of the giantPleurodeles waltlgenome.</title>
        <authorList>
            <person name="Brown T."/>
            <person name="Elewa A."/>
            <person name="Iarovenko S."/>
            <person name="Subramanian E."/>
            <person name="Araus A.J."/>
            <person name="Petzold A."/>
            <person name="Susuki M."/>
            <person name="Suzuki K.-i.T."/>
            <person name="Hayashi T."/>
            <person name="Toyoda A."/>
            <person name="Oliveira C."/>
            <person name="Osipova E."/>
            <person name="Leigh N.D."/>
            <person name="Simon A."/>
            <person name="Yun M.H."/>
        </authorList>
    </citation>
    <scope>NUCLEOTIDE SEQUENCE</scope>
    <source>
        <strain evidence="2">20211129_DDA</strain>
        <tissue evidence="2">Liver</tissue>
    </source>
</reference>
<feature type="region of interest" description="Disordered" evidence="1">
    <location>
        <begin position="14"/>
        <end position="146"/>
    </location>
</feature>
<feature type="compositionally biased region" description="Basic and acidic residues" evidence="1">
    <location>
        <begin position="57"/>
        <end position="96"/>
    </location>
</feature>
<accession>A0AAV7MQA1</accession>
<sequence length="175" mass="19044">LFLLDYCLCTCNRAPPDAGSGSERTAAGGYPRGTRGIPDVMTSNVIRQIEGGGTTDGKGESRNPERDADVRESRRDERRGPPREKENPAVEKKQRTESGNPWAPPAPVETKSGDRLQAGHVPGGAWPSQFKSSKMLTPGSPTSNNDLVGDPRIPIIIQWRSTIARRLRPLAFAML</sequence>
<evidence type="ECO:0000313" key="3">
    <source>
        <dbReference type="Proteomes" id="UP001066276"/>
    </source>
</evidence>
<organism evidence="2 3">
    <name type="scientific">Pleurodeles waltl</name>
    <name type="common">Iberian ribbed newt</name>
    <dbReference type="NCBI Taxonomy" id="8319"/>
    <lineage>
        <taxon>Eukaryota</taxon>
        <taxon>Metazoa</taxon>
        <taxon>Chordata</taxon>
        <taxon>Craniata</taxon>
        <taxon>Vertebrata</taxon>
        <taxon>Euteleostomi</taxon>
        <taxon>Amphibia</taxon>
        <taxon>Batrachia</taxon>
        <taxon>Caudata</taxon>
        <taxon>Salamandroidea</taxon>
        <taxon>Salamandridae</taxon>
        <taxon>Pleurodelinae</taxon>
        <taxon>Pleurodeles</taxon>
    </lineage>
</organism>